<feature type="region of interest" description="Disordered" evidence="1">
    <location>
        <begin position="1"/>
        <end position="42"/>
    </location>
</feature>
<dbReference type="AlphaFoldDB" id="A0A1A7BKK3"/>
<reference evidence="2 3" key="1">
    <citation type="submission" date="2016-06" db="EMBL/GenBank/DDBJ databases">
        <title>Genome sequence of Porphyrobacter dokdonensis DSW-74.</title>
        <authorList>
            <person name="Kim J.F."/>
            <person name="Song J.Y."/>
        </authorList>
    </citation>
    <scope>NUCLEOTIDE SEQUENCE [LARGE SCALE GENOMIC DNA]</scope>
    <source>
        <strain evidence="2 3">DSW-74</strain>
    </source>
</reference>
<dbReference type="EMBL" id="LZYB01000001">
    <property type="protein sequence ID" value="OBV12012.1"/>
    <property type="molecule type" value="Genomic_DNA"/>
</dbReference>
<protein>
    <submittedName>
        <fullName evidence="2">Uncharacterized protein</fullName>
    </submittedName>
</protein>
<accession>A0A1A7BKK3</accession>
<proteinExistence type="predicted"/>
<name>A0A1A7BKK3_9SPHN</name>
<dbReference type="Proteomes" id="UP000092484">
    <property type="component" value="Unassembled WGS sequence"/>
</dbReference>
<organism evidence="2 3">
    <name type="scientific">Erythrobacter dokdonensis DSW-74</name>
    <dbReference type="NCBI Taxonomy" id="1300349"/>
    <lineage>
        <taxon>Bacteria</taxon>
        <taxon>Pseudomonadati</taxon>
        <taxon>Pseudomonadota</taxon>
        <taxon>Alphaproteobacteria</taxon>
        <taxon>Sphingomonadales</taxon>
        <taxon>Erythrobacteraceae</taxon>
        <taxon>Erythrobacter/Porphyrobacter group</taxon>
        <taxon>Erythrobacter</taxon>
    </lineage>
</organism>
<dbReference type="STRING" id="1300349.I603_0143"/>
<gene>
    <name evidence="2" type="ORF">I603_0143</name>
</gene>
<evidence type="ECO:0000313" key="3">
    <source>
        <dbReference type="Proteomes" id="UP000092484"/>
    </source>
</evidence>
<evidence type="ECO:0000313" key="2">
    <source>
        <dbReference type="EMBL" id="OBV12012.1"/>
    </source>
</evidence>
<evidence type="ECO:0000256" key="1">
    <source>
        <dbReference type="SAM" id="MobiDB-lite"/>
    </source>
</evidence>
<keyword evidence="3" id="KW-1185">Reference proteome</keyword>
<comment type="caution">
    <text evidence="2">The sequence shown here is derived from an EMBL/GenBank/DDBJ whole genome shotgun (WGS) entry which is preliminary data.</text>
</comment>
<sequence>MRAGTAGQGRTHGSSSPQIPRTPAPVSGTHPAIRSLPWSSMV</sequence>